<evidence type="ECO:0000313" key="9">
    <source>
        <dbReference type="EMBL" id="EGS23442.1"/>
    </source>
</evidence>
<dbReference type="PROSITE" id="PS50048">
    <property type="entry name" value="ZN2_CY6_FUNGAL_2"/>
    <property type="match status" value="1"/>
</dbReference>
<dbReference type="GO" id="GO:0001228">
    <property type="term" value="F:DNA-binding transcription activator activity, RNA polymerase II-specific"/>
    <property type="evidence" value="ECO:0007669"/>
    <property type="project" value="TreeGrafter"/>
</dbReference>
<gene>
    <name evidence="9" type="ORF">CTHT_0001350</name>
</gene>
<dbReference type="InterPro" id="IPR051430">
    <property type="entry name" value="Fungal_TF_Env_Response"/>
</dbReference>
<dbReference type="Pfam" id="PF04082">
    <property type="entry name" value="Fungal_trans"/>
    <property type="match status" value="1"/>
</dbReference>
<feature type="compositionally biased region" description="Low complexity" evidence="7">
    <location>
        <begin position="845"/>
        <end position="862"/>
    </location>
</feature>
<dbReference type="InterPro" id="IPR007219">
    <property type="entry name" value="XnlR_reg_dom"/>
</dbReference>
<proteinExistence type="predicted"/>
<dbReference type="RefSeq" id="XP_006690684.1">
    <property type="nucleotide sequence ID" value="XM_006690621.1"/>
</dbReference>
<protein>
    <recommendedName>
        <fullName evidence="8">Zn(2)-C6 fungal-type domain-containing protein</fullName>
    </recommendedName>
</protein>
<feature type="compositionally biased region" description="Pro residues" evidence="7">
    <location>
        <begin position="148"/>
        <end position="158"/>
    </location>
</feature>
<keyword evidence="5" id="KW-0804">Transcription</keyword>
<dbReference type="GeneID" id="18254173"/>
<dbReference type="HOGENOM" id="CLU_007091_3_0_1"/>
<feature type="region of interest" description="Disordered" evidence="7">
    <location>
        <begin position="889"/>
        <end position="910"/>
    </location>
</feature>
<dbReference type="SMART" id="SM00906">
    <property type="entry name" value="Fungal_trans"/>
    <property type="match status" value="1"/>
</dbReference>
<dbReference type="InterPro" id="IPR036864">
    <property type="entry name" value="Zn2-C6_fun-type_DNA-bd_sf"/>
</dbReference>
<feature type="compositionally biased region" description="Low complexity" evidence="7">
    <location>
        <begin position="896"/>
        <end position="910"/>
    </location>
</feature>
<dbReference type="PANTHER" id="PTHR31944:SF131">
    <property type="entry name" value="HEME-RESPONSIVE ZINC FINGER TRANSCRIPTION FACTOR HAP1"/>
    <property type="match status" value="1"/>
</dbReference>
<accession>G0RZ14</accession>
<evidence type="ECO:0000256" key="1">
    <source>
        <dbReference type="ARBA" id="ARBA00022723"/>
    </source>
</evidence>
<feature type="region of interest" description="Disordered" evidence="7">
    <location>
        <begin position="841"/>
        <end position="862"/>
    </location>
</feature>
<dbReference type="GO" id="GO:0006351">
    <property type="term" value="P:DNA-templated transcription"/>
    <property type="evidence" value="ECO:0007669"/>
    <property type="project" value="InterPro"/>
</dbReference>
<evidence type="ECO:0000256" key="4">
    <source>
        <dbReference type="ARBA" id="ARBA00023125"/>
    </source>
</evidence>
<keyword evidence="4" id="KW-0238">DNA-binding</keyword>
<evidence type="ECO:0000313" key="10">
    <source>
        <dbReference type="Proteomes" id="UP000008066"/>
    </source>
</evidence>
<dbReference type="KEGG" id="cthr:CTHT_0001350"/>
<evidence type="ECO:0000256" key="5">
    <source>
        <dbReference type="ARBA" id="ARBA00023163"/>
    </source>
</evidence>
<keyword evidence="6" id="KW-0539">Nucleus</keyword>
<dbReference type="PANTHER" id="PTHR31944">
    <property type="entry name" value="HEME-RESPONSIVE ZINC FINGER TRANSCRIPTION FACTOR HAP1"/>
    <property type="match status" value="1"/>
</dbReference>
<dbReference type="CDD" id="cd00067">
    <property type="entry name" value="GAL4"/>
    <property type="match status" value="1"/>
</dbReference>
<evidence type="ECO:0000256" key="6">
    <source>
        <dbReference type="ARBA" id="ARBA00023242"/>
    </source>
</evidence>
<feature type="domain" description="Zn(2)-C6 fungal-type" evidence="8">
    <location>
        <begin position="21"/>
        <end position="51"/>
    </location>
</feature>
<feature type="compositionally biased region" description="Low complexity" evidence="7">
    <location>
        <begin position="62"/>
        <end position="73"/>
    </location>
</feature>
<dbReference type="Pfam" id="PF00172">
    <property type="entry name" value="Zn_clus"/>
    <property type="match status" value="1"/>
</dbReference>
<reference evidence="9 10" key="1">
    <citation type="journal article" date="2011" name="Cell">
        <title>Insight into structure and assembly of the nuclear pore complex by utilizing the genome of a eukaryotic thermophile.</title>
        <authorList>
            <person name="Amlacher S."/>
            <person name="Sarges P."/>
            <person name="Flemming D."/>
            <person name="van Noort V."/>
            <person name="Kunze R."/>
            <person name="Devos D.P."/>
            <person name="Arumugam M."/>
            <person name="Bork P."/>
            <person name="Hurt E."/>
        </authorList>
    </citation>
    <scope>NUCLEOTIDE SEQUENCE [LARGE SCALE GENOMIC DNA]</scope>
    <source>
        <strain evidence="10">DSM 1495 / CBS 144.50 / IMI 039719</strain>
    </source>
</reference>
<keyword evidence="3" id="KW-0805">Transcription regulation</keyword>
<evidence type="ECO:0000256" key="3">
    <source>
        <dbReference type="ARBA" id="ARBA00023015"/>
    </source>
</evidence>
<dbReference type="Proteomes" id="UP000008066">
    <property type="component" value="Unassembled WGS sequence"/>
</dbReference>
<sequence>MAEPQSDPKSARFRKRRAIVVCIVCRLRKLKCNREIPSSNCVRSKDVACLYYPEGLDALPNPQTSQTQSQPAALPEPPPPEPGPSTSSSSYPVPPFSGGQEHNNFGFAAPPLPPPSEHRPRRPGRPSNLTTRLPSLAAANAAIAPPSRSIPPEAPLQPPGERRKKRKAPQAEEQGESSAAAAAGRRRVGRQFVNVTFSPADEKGDGRVETTTVELAGFTEDIHFQSEQHSPGPGQQQRGFSQSVVHRRRFFGQSHWLNVMNLIQPLFQTLTTYLRASPSPIPSLSRRAKHLAKLIKARQVCDVLVTNYLRTYESIYRLLHIPSFQRAYDAVWGPEHTPDTVFVVQLKLVLAIGAATYDGMFSLRSWATKWVYEAGTWLGMPGNKGGVSLAGLQTSILLLLAKEATGVDEDMVWVGIGSVIRMAMCLGLHRDPTGLAIGPGPGGRESLYDVEMRRRLWNTVLEIAVQASLNSDGPPGIGLEDFNTKMPGNYNDEDLERDTAPKPETTFTQTSLAIALRRILPERLAIAKYLNNFSSKGVYAETLRHDTELRAASKALNQILQTYRSVPNGPSDLDLRMLDLLIRRYFPALHFPFFSSSLTDKSYAFSRKVVVESALRFRRAIFPSPLPSSNQHDPPDDTGDLLSRSAINGETFLSTVPLQSFICILAELQALIRESEDERFGLSGILPSLSVETIRPDLVSFLSEFKEFAWRAIRAGATNVKGYLVGCVGVAAIDAVKRQENKEEVVVRALEEGVRKCVRWLERCVEGGYTDPALEEDGDIDVQEGRWDGDWDLEQKTMVPNASQQTLFPPIQLQPGAQFPSSGDADQFQLLSDSFSNLTLSRDLPGSPQSFPSAPSSPSYILSSARPTATIQPGLESFQGGTGTGCTSRCDPICDQPPQRQHPSQQNQQEDHPIISIPPLLVPPGENVIFAHSSFFSQNAPLGISELPSPSQVRVQAAWLNLTPTFTSHYHSHHGYQEQSGNFDPVNCACYVYTVPFPQLGLVVRFGRGVNASSEGKTLLLVRGALKQAGIEGWEKVPECFGWRRDGREEKEVVCGEVERLVRAWRGLSWGIGKYFIGSIDRTPLCDTLFRSCGSSPSPAAGPFPSVSAFHDYLVQTALSNSQSRQGTLVAGSHSHHHYNPHHLFPPNVPITFTHSALHPRNILIFPSPHQPPKVVAILGWDQAGFYPSYWQTFKAKWECTLSNGIADWQGEWLPRVLDLEKVEGEVKRAGWSLSALAEYWGYWVRMIVGR</sequence>
<evidence type="ECO:0000256" key="7">
    <source>
        <dbReference type="SAM" id="MobiDB-lite"/>
    </source>
</evidence>
<evidence type="ECO:0000259" key="8">
    <source>
        <dbReference type="PROSITE" id="PS50048"/>
    </source>
</evidence>
<dbReference type="GO" id="GO:0005634">
    <property type="term" value="C:nucleus"/>
    <property type="evidence" value="ECO:0007669"/>
    <property type="project" value="TreeGrafter"/>
</dbReference>
<dbReference type="AlphaFoldDB" id="G0RZ14"/>
<keyword evidence="10" id="KW-1185">Reference proteome</keyword>
<dbReference type="GO" id="GO:0000978">
    <property type="term" value="F:RNA polymerase II cis-regulatory region sequence-specific DNA binding"/>
    <property type="evidence" value="ECO:0007669"/>
    <property type="project" value="TreeGrafter"/>
</dbReference>
<keyword evidence="2" id="KW-0862">Zinc</keyword>
<dbReference type="GO" id="GO:0008270">
    <property type="term" value="F:zinc ion binding"/>
    <property type="evidence" value="ECO:0007669"/>
    <property type="project" value="InterPro"/>
</dbReference>
<dbReference type="eggNOG" id="ENOG502SJVT">
    <property type="taxonomic scope" value="Eukaryota"/>
</dbReference>
<dbReference type="SUPFAM" id="SSF57701">
    <property type="entry name" value="Zn2/Cys6 DNA-binding domain"/>
    <property type="match status" value="1"/>
</dbReference>
<dbReference type="InterPro" id="IPR001138">
    <property type="entry name" value="Zn2Cys6_DnaBD"/>
</dbReference>
<evidence type="ECO:0000256" key="2">
    <source>
        <dbReference type="ARBA" id="ARBA00022833"/>
    </source>
</evidence>
<keyword evidence="1" id="KW-0479">Metal-binding</keyword>
<name>G0RZ14_CHATD</name>
<dbReference type="CDD" id="cd12148">
    <property type="entry name" value="fungal_TF_MHR"/>
    <property type="match status" value="1"/>
</dbReference>
<dbReference type="EMBL" id="GL988032">
    <property type="protein sequence ID" value="EGS23442.1"/>
    <property type="molecule type" value="Genomic_DNA"/>
</dbReference>
<feature type="region of interest" description="Disordered" evidence="7">
    <location>
        <begin position="60"/>
        <end position="186"/>
    </location>
</feature>
<dbReference type="OrthoDB" id="4337792at2759"/>
<feature type="compositionally biased region" description="Low complexity" evidence="7">
    <location>
        <begin position="132"/>
        <end position="147"/>
    </location>
</feature>
<feature type="compositionally biased region" description="Pro residues" evidence="7">
    <location>
        <begin position="74"/>
        <end position="83"/>
    </location>
</feature>
<dbReference type="SMART" id="SM00066">
    <property type="entry name" value="GAL4"/>
    <property type="match status" value="1"/>
</dbReference>
<organism evidence="10">
    <name type="scientific">Chaetomium thermophilum (strain DSM 1495 / CBS 144.50 / IMI 039719)</name>
    <name type="common">Thermochaetoides thermophila</name>
    <dbReference type="NCBI Taxonomy" id="759272"/>
    <lineage>
        <taxon>Eukaryota</taxon>
        <taxon>Fungi</taxon>
        <taxon>Dikarya</taxon>
        <taxon>Ascomycota</taxon>
        <taxon>Pezizomycotina</taxon>
        <taxon>Sordariomycetes</taxon>
        <taxon>Sordariomycetidae</taxon>
        <taxon>Sordariales</taxon>
        <taxon>Chaetomiaceae</taxon>
        <taxon>Thermochaetoides</taxon>
    </lineage>
</organism>